<dbReference type="AlphaFoldDB" id="A0A645CDQ9"/>
<dbReference type="GO" id="GO:0061710">
    <property type="term" value="F:L-threonylcarbamoyladenylate synthase"/>
    <property type="evidence" value="ECO:0007669"/>
    <property type="project" value="UniProtKB-EC"/>
</dbReference>
<accession>A0A645CDQ9</accession>
<feature type="domain" description="YrdC-like" evidence="2">
    <location>
        <begin position="234"/>
        <end position="420"/>
    </location>
</feature>
<name>A0A645CDQ9_9ZZZZ</name>
<dbReference type="EMBL" id="VSSQ01026385">
    <property type="protein sequence ID" value="MPM75074.1"/>
    <property type="molecule type" value="Genomic_DNA"/>
</dbReference>
<gene>
    <name evidence="3" type="primary">tsaC_11</name>
    <name evidence="3" type="ORF">SDC9_122065</name>
</gene>
<evidence type="ECO:0000259" key="2">
    <source>
        <dbReference type="PROSITE" id="PS51163"/>
    </source>
</evidence>
<dbReference type="EC" id="2.7.7.87" evidence="3"/>
<dbReference type="Pfam" id="PF01300">
    <property type="entry name" value="Sua5_yciO_yrdC"/>
    <property type="match status" value="1"/>
</dbReference>
<dbReference type="NCBIfam" id="TIGR00057">
    <property type="entry name" value="L-threonylcarbamoyladenylate synthase"/>
    <property type="match status" value="1"/>
</dbReference>
<dbReference type="Gene3D" id="3.90.870.10">
    <property type="entry name" value="DHBP synthase"/>
    <property type="match status" value="1"/>
</dbReference>
<dbReference type="PANTHER" id="PTHR42828:SF3">
    <property type="entry name" value="THREONYLCARBAMOYL-AMP SYNTHASE"/>
    <property type="match status" value="1"/>
</dbReference>
<sequence length="426" mass="45521">MDGVDDHPDPVLAGQAGHRGQVLGGVRATGRVVRAGEQVGGRADPQPAGERRLQGHQVEVPVGRHRHLEKLTVGPGDGGEERRVDRRVDHDVVAGPGGHPDGIADAAHHVGHQPDPGRVQLETPGVLGEPGHRLFVHRAGGVAGVAAVDRRVQGGGHRGSDVAVHLGDPQRQHVLRVAAPFHRGAGPQVGQRDGEDLVRHPCRLVPARHRWTVATVGCGVMAKYFDVHPVNPQSRSIQQAVDILRGGGLVAYPTDSCYALGCLMGNKEGLERIRQIRKLDDKHHFTLVCSNFAQLGQYVQMDNAVFRAVKAATPGPYTFILPATREVPKAMVHAKKRTVGVRVPQHVTALALLDALGEPLMSSTLLLPGFDAPLTDGWQIKEELDHQVDAVIDSGDCGVEPTTVVNFTGDEVTVDRVGAGDPTPFQ</sequence>
<reference evidence="3" key="1">
    <citation type="submission" date="2019-08" db="EMBL/GenBank/DDBJ databases">
        <authorList>
            <person name="Kucharzyk K."/>
            <person name="Murdoch R.W."/>
            <person name="Higgins S."/>
            <person name="Loffler F."/>
        </authorList>
    </citation>
    <scope>NUCLEOTIDE SEQUENCE</scope>
</reference>
<dbReference type="InterPro" id="IPR017945">
    <property type="entry name" value="DHBP_synth_RibB-like_a/b_dom"/>
</dbReference>
<keyword evidence="3" id="KW-0548">Nucleotidyltransferase</keyword>
<dbReference type="InterPro" id="IPR006070">
    <property type="entry name" value="Sua5-like_dom"/>
</dbReference>
<dbReference type="SUPFAM" id="SSF55821">
    <property type="entry name" value="YrdC/RibB"/>
    <property type="match status" value="1"/>
</dbReference>
<keyword evidence="3" id="KW-0808">Transferase</keyword>
<dbReference type="GO" id="GO:0003725">
    <property type="term" value="F:double-stranded RNA binding"/>
    <property type="evidence" value="ECO:0007669"/>
    <property type="project" value="InterPro"/>
</dbReference>
<dbReference type="PANTHER" id="PTHR42828">
    <property type="entry name" value="DHBP SYNTHASE RIBB-LIKE ALPHA/BETA DOMAIN-CONTAINING PROTEIN"/>
    <property type="match status" value="1"/>
</dbReference>
<organism evidence="3">
    <name type="scientific">bioreactor metagenome</name>
    <dbReference type="NCBI Taxonomy" id="1076179"/>
    <lineage>
        <taxon>unclassified sequences</taxon>
        <taxon>metagenomes</taxon>
        <taxon>ecological metagenomes</taxon>
    </lineage>
</organism>
<evidence type="ECO:0000256" key="1">
    <source>
        <dbReference type="SAM" id="MobiDB-lite"/>
    </source>
</evidence>
<dbReference type="InterPro" id="IPR052532">
    <property type="entry name" value="SUA5_domain"/>
</dbReference>
<evidence type="ECO:0000313" key="3">
    <source>
        <dbReference type="EMBL" id="MPM75074.1"/>
    </source>
</evidence>
<proteinExistence type="predicted"/>
<protein>
    <submittedName>
        <fullName evidence="3">Threonylcarbamoyl-AMP synthase</fullName>
        <ecNumber evidence="3">2.7.7.87</ecNumber>
    </submittedName>
</protein>
<comment type="caution">
    <text evidence="3">The sequence shown here is derived from an EMBL/GenBank/DDBJ whole genome shotgun (WGS) entry which is preliminary data.</text>
</comment>
<feature type="region of interest" description="Disordered" evidence="1">
    <location>
        <begin position="1"/>
        <end position="22"/>
    </location>
</feature>
<dbReference type="PROSITE" id="PS51163">
    <property type="entry name" value="YRDC"/>
    <property type="match status" value="1"/>
</dbReference>